<feature type="transmembrane region" description="Helical" evidence="1">
    <location>
        <begin position="20"/>
        <end position="38"/>
    </location>
</feature>
<evidence type="ECO:0000313" key="3">
    <source>
        <dbReference type="Proteomes" id="UP000202485"/>
    </source>
</evidence>
<sequence>MIKFIRNFKKDDSGAITVDWVVLTAAVTGLAAIAYALIQGGTEGLADDVEAALSDSAISISTGDSNTTVGGIITGGSNGSGGN</sequence>
<gene>
    <name evidence="2" type="ORF">RUA8715_01314</name>
</gene>
<evidence type="ECO:0008006" key="4">
    <source>
        <dbReference type="Google" id="ProtNLM"/>
    </source>
</evidence>
<protein>
    <recommendedName>
        <fullName evidence="4">Flp/Fap pilin component</fullName>
    </recommendedName>
</protein>
<reference evidence="3" key="1">
    <citation type="submission" date="2017-05" db="EMBL/GenBank/DDBJ databases">
        <authorList>
            <person name="Rodrigo-Torres L."/>
            <person name="Arahal R. D."/>
            <person name="Lucena T."/>
        </authorList>
    </citation>
    <scope>NUCLEOTIDE SEQUENCE [LARGE SCALE GENOMIC DNA]</scope>
    <source>
        <strain evidence="3">CECT 8715</strain>
    </source>
</reference>
<proteinExistence type="predicted"/>
<keyword evidence="1" id="KW-0472">Membrane</keyword>
<dbReference type="Proteomes" id="UP000202485">
    <property type="component" value="Unassembled WGS sequence"/>
</dbReference>
<dbReference type="RefSeq" id="WP_093962754.1">
    <property type="nucleotide sequence ID" value="NZ_FXYG01000001.1"/>
</dbReference>
<keyword evidence="3" id="KW-1185">Reference proteome</keyword>
<evidence type="ECO:0000313" key="2">
    <source>
        <dbReference type="EMBL" id="SMX36193.1"/>
    </source>
</evidence>
<name>A0A238K0B5_9RHOB</name>
<keyword evidence="1" id="KW-1133">Transmembrane helix</keyword>
<organism evidence="2 3">
    <name type="scientific">Ruegeria arenilitoris</name>
    <dbReference type="NCBI Taxonomy" id="1173585"/>
    <lineage>
        <taxon>Bacteria</taxon>
        <taxon>Pseudomonadati</taxon>
        <taxon>Pseudomonadota</taxon>
        <taxon>Alphaproteobacteria</taxon>
        <taxon>Rhodobacterales</taxon>
        <taxon>Roseobacteraceae</taxon>
        <taxon>Ruegeria</taxon>
    </lineage>
</organism>
<accession>A0A238K0B5</accession>
<keyword evidence="1" id="KW-0812">Transmembrane</keyword>
<dbReference type="EMBL" id="FXYG01000001">
    <property type="protein sequence ID" value="SMX36193.1"/>
    <property type="molecule type" value="Genomic_DNA"/>
</dbReference>
<dbReference type="AlphaFoldDB" id="A0A238K0B5"/>
<evidence type="ECO:0000256" key="1">
    <source>
        <dbReference type="SAM" id="Phobius"/>
    </source>
</evidence>